<sequence>MSRTAECRKFSPNIFNKTKCANCFKQREEHSAEALESNRASRKVSKCGYLFVAPGWDFSDPINRTKRWQRRWFVLYNDGEFTYSVDEHPETVPQCIIDMNCVLEVTPAEDITGHPHSIALTTPEGVHFVKGMGSEESRLWCDVLSVFIRSKPRHKRNATFPCGKSTTMIHQPPRIVSVTEKSRMATRPRFNSCHTDIGCRVSEGADIVIPSYNSEVFAPQPTLLTPDYEDQPASSDSPPTRDKLQTECKTRYRRAMAREKRAWKTDLATSALKEDDSPAAHTARHLLLDDETRRGEKLKDIADCITWPRRPSSLPIAPKGVIEPTRDNHKDNSDLHNSSFAAETSVRSEPDGVDYSMSSYASGSSANSSAELRVELPAEDLLHLKKGWLMQQGPDKSWGKHWFVLRGSALMYYRDPSTEDNGILDGVIDLGMVRSVNEVMEARNYGFKIIMWDDKEVVLSALTANIRANWLQALRRAAGLAQPIASVLSPTNSEFRTPTGEEPPPLLQSSSRAALGSKLERQLESSTSSFCPVPKPRLPESSLLSSDEEYRTASSETSTEVIGLWAEPEDETVAVPFPSSSPPLNRTPISKVKERARNRVARRSRTSPPLLGSRGTRRRTLPLESSSMYENGSAAPPASNSTSVISPISPILPRVSNYKSKSRQNDNVFEARLQALENQLKDTMTLLDSKEKELTQKTIELNDLQVMSQKYQKLRQEHDSLCKEWRDRKVSEERWRHNYQQSQASLVSERLEHQIALEKLQEENDKKVKRLKAEISSLNEELENIKQKLQKEIEDNSLSSKLKEVKASPTSTPPMRRCFSQRSLSKVDSLSDLASSTSLFDLSEVTLWDREKLQEEYTGTLRKLQVAMNEIHAARKEVRSSQSECDKMELQCVAIRQAAQQKAEEDQARATLLARRVDDLTTKLSSAERQLRQLPPSIGSPQLSKFSRASEKRRSLSLKGRDSMREKFTDQDKASLMQQKSASTDQISMAGISESSRHAKKLEALCLENKMSPRLPRKSSRRKSDLGPLLHQNPPQSPPPQKKAKAHRRKSLDNACLELLLRLKMVGPKFPHLEENPQLEGLHMIVPEVFDLDGSQTPSSSTASVSQSTENISRDSMLASQKLVNQLYEIISMKPQLEACEVEGGDSFISQSTPNEVMQIAAVSVFSSLLRQCMALEVQDSSSKISKIFNSLSLNDTRIAELRDLKERLEKAKDTFLDEWELISAHHKAKDKQLQEVVEILEQRLGSAGEYSSQMASVRAAYQIALDKEANQPGTECDKHKAQIQQLAGICVKGLVAMEKSHNIILTELQQQHEQRVEMLKQEKDQALAEETRATLTALEAMRKAHEAEVRKENEKFKAQYMENMKSFIDVRHLLKENEQEPKAAKVESELSAMAKYSNKYKETAWLEDQLAANSRQESQPRTTYAENRNKQLRHAFLSESQDLVADSNCSNLSESNLLQSRALSSPAKKGAPVSGVALSMPHSSKCPHPPHTMKFGIDKHFLRDSSLQGMVAQRKKLFEN</sequence>
<feature type="compositionally biased region" description="Polar residues" evidence="2">
    <location>
        <begin position="335"/>
        <end position="347"/>
    </location>
</feature>
<evidence type="ECO:0000259" key="3">
    <source>
        <dbReference type="PROSITE" id="PS50003"/>
    </source>
</evidence>
<dbReference type="OrthoDB" id="8197585at2759"/>
<name>A0A8S1DPX4_9INSE</name>
<feature type="region of interest" description="Disordered" evidence="2">
    <location>
        <begin position="573"/>
        <end position="648"/>
    </location>
</feature>
<dbReference type="PROSITE" id="PS50003">
    <property type="entry name" value="PH_DOMAIN"/>
    <property type="match status" value="2"/>
</dbReference>
<organism evidence="4 5">
    <name type="scientific">Cloeon dipterum</name>
    <dbReference type="NCBI Taxonomy" id="197152"/>
    <lineage>
        <taxon>Eukaryota</taxon>
        <taxon>Metazoa</taxon>
        <taxon>Ecdysozoa</taxon>
        <taxon>Arthropoda</taxon>
        <taxon>Hexapoda</taxon>
        <taxon>Insecta</taxon>
        <taxon>Pterygota</taxon>
        <taxon>Palaeoptera</taxon>
        <taxon>Ephemeroptera</taxon>
        <taxon>Pisciforma</taxon>
        <taxon>Baetidae</taxon>
        <taxon>Cloeon</taxon>
    </lineage>
</organism>
<evidence type="ECO:0000313" key="5">
    <source>
        <dbReference type="Proteomes" id="UP000494165"/>
    </source>
</evidence>
<dbReference type="InterPro" id="IPR011993">
    <property type="entry name" value="PH-like_dom_sf"/>
</dbReference>
<keyword evidence="1" id="KW-0175">Coiled coil</keyword>
<dbReference type="GO" id="GO:0015629">
    <property type="term" value="C:actin cytoskeleton"/>
    <property type="evidence" value="ECO:0007669"/>
    <property type="project" value="TreeGrafter"/>
</dbReference>
<feature type="region of interest" description="Disordered" evidence="2">
    <location>
        <begin position="222"/>
        <end position="244"/>
    </location>
</feature>
<feature type="compositionally biased region" description="Basic and acidic residues" evidence="2">
    <location>
        <begin position="324"/>
        <end position="334"/>
    </location>
</feature>
<feature type="coiled-coil region" evidence="1">
    <location>
        <begin position="673"/>
        <end position="724"/>
    </location>
</feature>
<dbReference type="InterPro" id="IPR001849">
    <property type="entry name" value="PH_domain"/>
</dbReference>
<reference evidence="4 5" key="1">
    <citation type="submission" date="2020-04" db="EMBL/GenBank/DDBJ databases">
        <authorList>
            <person name="Alioto T."/>
            <person name="Alioto T."/>
            <person name="Gomez Garrido J."/>
        </authorList>
    </citation>
    <scope>NUCLEOTIDE SEQUENCE [LARGE SCALE GENOMIC DNA]</scope>
</reference>
<dbReference type="PANTHER" id="PTHR17271:SF1">
    <property type="entry name" value="PROTEIN OUTSPREAD"/>
    <property type="match status" value="1"/>
</dbReference>
<keyword evidence="5" id="KW-1185">Reference proteome</keyword>
<dbReference type="Proteomes" id="UP000494165">
    <property type="component" value="Unassembled WGS sequence"/>
</dbReference>
<proteinExistence type="predicted"/>
<feature type="domain" description="PH" evidence="3">
    <location>
        <begin position="382"/>
        <end position="479"/>
    </location>
</feature>
<dbReference type="InterPro" id="IPR052223">
    <property type="entry name" value="Actin_Cytoskeleton_Reg"/>
</dbReference>
<feature type="region of interest" description="Disordered" evidence="2">
    <location>
        <begin position="1464"/>
        <end position="1485"/>
    </location>
</feature>
<evidence type="ECO:0000256" key="2">
    <source>
        <dbReference type="SAM" id="MobiDB-lite"/>
    </source>
</evidence>
<feature type="compositionally biased region" description="Basic and acidic residues" evidence="2">
    <location>
        <begin position="948"/>
        <end position="973"/>
    </location>
</feature>
<dbReference type="CDD" id="cd13275">
    <property type="entry name" value="PH_M-RIP"/>
    <property type="match status" value="1"/>
</dbReference>
<accession>A0A8S1DPX4</accession>
<protein>
    <recommendedName>
        <fullName evidence="3">PH domain-containing protein</fullName>
    </recommendedName>
</protein>
<comment type="caution">
    <text evidence="4">The sequence shown here is derived from an EMBL/GenBank/DDBJ whole genome shotgun (WGS) entry which is preliminary data.</text>
</comment>
<dbReference type="Pfam" id="PF00169">
    <property type="entry name" value="PH"/>
    <property type="match status" value="2"/>
</dbReference>
<feature type="compositionally biased region" description="Polar residues" evidence="2">
    <location>
        <begin position="976"/>
        <end position="987"/>
    </location>
</feature>
<dbReference type="GO" id="GO:0051015">
    <property type="term" value="F:actin filament binding"/>
    <property type="evidence" value="ECO:0007669"/>
    <property type="project" value="TreeGrafter"/>
</dbReference>
<evidence type="ECO:0000256" key="1">
    <source>
        <dbReference type="SAM" id="Coils"/>
    </source>
</evidence>
<dbReference type="InterPro" id="IPR039597">
    <property type="entry name" value="M-RIP_PH"/>
</dbReference>
<feature type="domain" description="PH" evidence="3">
    <location>
        <begin position="43"/>
        <end position="149"/>
    </location>
</feature>
<feature type="region of interest" description="Disordered" evidence="2">
    <location>
        <begin position="926"/>
        <end position="994"/>
    </location>
</feature>
<feature type="region of interest" description="Disordered" evidence="2">
    <location>
        <begin position="1007"/>
        <end position="1049"/>
    </location>
</feature>
<dbReference type="Gene3D" id="2.30.29.30">
    <property type="entry name" value="Pleckstrin-homology domain (PH domain)/Phosphotyrosine-binding domain (PTB)"/>
    <property type="match status" value="2"/>
</dbReference>
<feature type="coiled-coil region" evidence="1">
    <location>
        <begin position="750"/>
        <end position="799"/>
    </location>
</feature>
<feature type="region of interest" description="Disordered" evidence="2">
    <location>
        <begin position="1093"/>
        <end position="1112"/>
    </location>
</feature>
<dbReference type="EMBL" id="CADEPI010000281">
    <property type="protein sequence ID" value="CAB3382729.1"/>
    <property type="molecule type" value="Genomic_DNA"/>
</dbReference>
<dbReference type="PANTHER" id="PTHR17271">
    <property type="entry name" value="PLECKSTRIN HOMOLOGY PH DOMAIN-CONTAINING PROTEIN"/>
    <property type="match status" value="1"/>
</dbReference>
<evidence type="ECO:0000313" key="4">
    <source>
        <dbReference type="EMBL" id="CAB3382729.1"/>
    </source>
</evidence>
<dbReference type="SMART" id="SM00233">
    <property type="entry name" value="PH"/>
    <property type="match status" value="2"/>
</dbReference>
<dbReference type="SUPFAM" id="SSF50729">
    <property type="entry name" value="PH domain-like"/>
    <property type="match status" value="2"/>
</dbReference>
<gene>
    <name evidence="4" type="ORF">CLODIP_2_CD12630</name>
</gene>
<feature type="compositionally biased region" description="Low complexity" evidence="2">
    <location>
        <begin position="1095"/>
        <end position="1109"/>
    </location>
</feature>
<feature type="coiled-coil region" evidence="1">
    <location>
        <begin position="1306"/>
        <end position="1356"/>
    </location>
</feature>
<feature type="region of interest" description="Disordered" evidence="2">
    <location>
        <begin position="315"/>
        <end position="351"/>
    </location>
</feature>
<feature type="region of interest" description="Disordered" evidence="2">
    <location>
        <begin position="490"/>
        <end position="559"/>
    </location>
</feature>